<protein>
    <submittedName>
        <fullName evidence="2">Uncharacterized protein</fullName>
    </submittedName>
</protein>
<feature type="region of interest" description="Disordered" evidence="1">
    <location>
        <begin position="20"/>
        <end position="46"/>
    </location>
</feature>
<name>A0ABY6P8B6_9ACTN</name>
<evidence type="ECO:0000313" key="3">
    <source>
        <dbReference type="Proteomes" id="UP001164959"/>
    </source>
</evidence>
<proteinExistence type="predicted"/>
<keyword evidence="3" id="KW-1185">Reference proteome</keyword>
<dbReference type="EMBL" id="CP110636">
    <property type="protein sequence ID" value="UZJ29487.1"/>
    <property type="molecule type" value="Genomic_DNA"/>
</dbReference>
<dbReference type="Proteomes" id="UP001164959">
    <property type="component" value="Chromosome"/>
</dbReference>
<gene>
    <name evidence="2" type="ORF">OJ254_02065</name>
</gene>
<dbReference type="RefSeq" id="WP_265361001.1">
    <property type="nucleotide sequence ID" value="NZ_CP110636.1"/>
</dbReference>
<sequence>MVGPAPVTVTVVVVNVGVRDPGERAGGVPHDGEPPRPASWREASSQ</sequence>
<organism evidence="2 3">
    <name type="scientific">Streptomyces endophytica</name>
    <dbReference type="NCBI Taxonomy" id="2991496"/>
    <lineage>
        <taxon>Bacteria</taxon>
        <taxon>Bacillati</taxon>
        <taxon>Actinomycetota</taxon>
        <taxon>Actinomycetes</taxon>
        <taxon>Kitasatosporales</taxon>
        <taxon>Streptomycetaceae</taxon>
        <taxon>Streptomyces</taxon>
    </lineage>
</organism>
<accession>A0ABY6P8B6</accession>
<evidence type="ECO:0000256" key="1">
    <source>
        <dbReference type="SAM" id="MobiDB-lite"/>
    </source>
</evidence>
<reference evidence="2" key="1">
    <citation type="submission" date="2022-11" db="EMBL/GenBank/DDBJ databases">
        <title>Identification and genomic analyses of a novel endophytic actinobacterium Streptomyces endophytica sp. nov. with potential for biocontrol of Yam anthracnose.</title>
        <authorList>
            <person name="Huang X."/>
        </authorList>
    </citation>
    <scope>NUCLEOTIDE SEQUENCE</scope>
    <source>
        <strain evidence="2">HNM0140</strain>
    </source>
</reference>
<evidence type="ECO:0000313" key="2">
    <source>
        <dbReference type="EMBL" id="UZJ29487.1"/>
    </source>
</evidence>